<dbReference type="AlphaFoldDB" id="A0A9D4Z6C9"/>
<keyword evidence="7" id="KW-0539">Nucleus</keyword>
<evidence type="ECO:0000256" key="3">
    <source>
        <dbReference type="ARBA" id="ARBA00022737"/>
    </source>
</evidence>
<keyword evidence="2" id="KW-0479">Metal-binding</keyword>
<proteinExistence type="predicted"/>
<keyword evidence="5" id="KW-0805">Transcription regulation</keyword>
<comment type="subcellular location">
    <subcellularLocation>
        <location evidence="1">Nucleus</location>
    </subcellularLocation>
</comment>
<reference evidence="11" key="1">
    <citation type="submission" date="2021-01" db="EMBL/GenBank/DDBJ databases">
        <title>Adiantum capillus-veneris genome.</title>
        <authorList>
            <person name="Fang Y."/>
            <person name="Liao Q."/>
        </authorList>
    </citation>
    <scope>NUCLEOTIDE SEQUENCE</scope>
    <source>
        <strain evidence="11">H3</strain>
        <tissue evidence="11">Leaf</tissue>
    </source>
</reference>
<evidence type="ECO:0000313" key="11">
    <source>
        <dbReference type="EMBL" id="KAI5061376.1"/>
    </source>
</evidence>
<dbReference type="InterPro" id="IPR051979">
    <property type="entry name" value="B-box_zinc_finger"/>
</dbReference>
<feature type="region of interest" description="Disordered" evidence="9">
    <location>
        <begin position="239"/>
        <end position="274"/>
    </location>
</feature>
<dbReference type="GO" id="GO:0008270">
    <property type="term" value="F:zinc ion binding"/>
    <property type="evidence" value="ECO:0007669"/>
    <property type="project" value="UniProtKB-KW"/>
</dbReference>
<dbReference type="InterPro" id="IPR000315">
    <property type="entry name" value="Znf_B-box"/>
</dbReference>
<evidence type="ECO:0000256" key="5">
    <source>
        <dbReference type="ARBA" id="ARBA00023015"/>
    </source>
</evidence>
<evidence type="ECO:0000256" key="9">
    <source>
        <dbReference type="SAM" id="MobiDB-lite"/>
    </source>
</evidence>
<keyword evidence="3" id="KW-0677">Repeat</keyword>
<dbReference type="Gene3D" id="3.30.160.60">
    <property type="entry name" value="Classic Zinc Finger"/>
    <property type="match status" value="1"/>
</dbReference>
<dbReference type="SMART" id="SM00336">
    <property type="entry name" value="BBOX"/>
    <property type="match status" value="2"/>
</dbReference>
<evidence type="ECO:0000256" key="2">
    <source>
        <dbReference type="ARBA" id="ARBA00022723"/>
    </source>
</evidence>
<dbReference type="EMBL" id="JABFUD020000023">
    <property type="protein sequence ID" value="KAI5061376.1"/>
    <property type="molecule type" value="Genomic_DNA"/>
</dbReference>
<evidence type="ECO:0000256" key="1">
    <source>
        <dbReference type="ARBA" id="ARBA00004123"/>
    </source>
</evidence>
<keyword evidence="12" id="KW-1185">Reference proteome</keyword>
<evidence type="ECO:0000259" key="10">
    <source>
        <dbReference type="PROSITE" id="PS50119"/>
    </source>
</evidence>
<name>A0A9D4Z6C9_ADICA</name>
<sequence length="274" mass="30134">MPGMKKRSLLTSARRSSLEISRVKSVEVVGRPISWVERDCNYSQPQIRNQQETGHGNNVGLQLVANRLVLADEYTGALFSFKGAPARVFCAADEAALCPMCDEKVHGCNKLASRHVRLTLAEASAIRRCDICENAPAFFFCAVDGTSLCLQCDMDVHVGGKRTHQRYLLMGQQLKFPIPHGGGADFSKQPTIESVLQRDQQRVLENPESDSPLREGSNTSAIAIAIGNTSSQMIDLNFRPHNEPSCSGKDIELLNNEAEPPQEMPPIEKEEDVG</sequence>
<accession>A0A9D4Z6C9</accession>
<dbReference type="InterPro" id="IPR049808">
    <property type="entry name" value="CONSTANS-like_Bbox1"/>
</dbReference>
<evidence type="ECO:0000256" key="8">
    <source>
        <dbReference type="PROSITE-ProRule" id="PRU00024"/>
    </source>
</evidence>
<dbReference type="PROSITE" id="PS50119">
    <property type="entry name" value="ZF_BBOX"/>
    <property type="match status" value="1"/>
</dbReference>
<dbReference type="CDD" id="cd19821">
    <property type="entry name" value="Bbox1_BBX-like"/>
    <property type="match status" value="2"/>
</dbReference>
<gene>
    <name evidence="11" type="ORF">GOP47_0023881</name>
</gene>
<evidence type="ECO:0000256" key="6">
    <source>
        <dbReference type="ARBA" id="ARBA00023163"/>
    </source>
</evidence>
<feature type="domain" description="B box-type" evidence="10">
    <location>
        <begin position="124"/>
        <end position="169"/>
    </location>
</feature>
<keyword evidence="8" id="KW-0863">Zinc-finger</keyword>
<protein>
    <recommendedName>
        <fullName evidence="10">B box-type domain-containing protein</fullName>
    </recommendedName>
</protein>
<dbReference type="PANTHER" id="PTHR31832:SF5">
    <property type="entry name" value="OS09G0527900 PROTEIN"/>
    <property type="match status" value="1"/>
</dbReference>
<dbReference type="Proteomes" id="UP000886520">
    <property type="component" value="Chromosome 23"/>
</dbReference>
<dbReference type="GO" id="GO:0006355">
    <property type="term" value="P:regulation of DNA-templated transcription"/>
    <property type="evidence" value="ECO:0007669"/>
    <property type="project" value="TreeGrafter"/>
</dbReference>
<dbReference type="GO" id="GO:0005634">
    <property type="term" value="C:nucleus"/>
    <property type="evidence" value="ECO:0007669"/>
    <property type="project" value="UniProtKB-SubCell"/>
</dbReference>
<evidence type="ECO:0000313" key="12">
    <source>
        <dbReference type="Proteomes" id="UP000886520"/>
    </source>
</evidence>
<organism evidence="11 12">
    <name type="scientific">Adiantum capillus-veneris</name>
    <name type="common">Maidenhair fern</name>
    <dbReference type="NCBI Taxonomy" id="13818"/>
    <lineage>
        <taxon>Eukaryota</taxon>
        <taxon>Viridiplantae</taxon>
        <taxon>Streptophyta</taxon>
        <taxon>Embryophyta</taxon>
        <taxon>Tracheophyta</taxon>
        <taxon>Polypodiopsida</taxon>
        <taxon>Polypodiidae</taxon>
        <taxon>Polypodiales</taxon>
        <taxon>Pteridineae</taxon>
        <taxon>Pteridaceae</taxon>
        <taxon>Vittarioideae</taxon>
        <taxon>Adiantum</taxon>
    </lineage>
</organism>
<evidence type="ECO:0000256" key="7">
    <source>
        <dbReference type="ARBA" id="ARBA00023242"/>
    </source>
</evidence>
<dbReference type="OrthoDB" id="153872at2759"/>
<comment type="caution">
    <text evidence="11">The sequence shown here is derived from an EMBL/GenBank/DDBJ whole genome shotgun (WGS) entry which is preliminary data.</text>
</comment>
<dbReference type="GO" id="GO:0009640">
    <property type="term" value="P:photomorphogenesis"/>
    <property type="evidence" value="ECO:0007669"/>
    <property type="project" value="TreeGrafter"/>
</dbReference>
<evidence type="ECO:0000256" key="4">
    <source>
        <dbReference type="ARBA" id="ARBA00022833"/>
    </source>
</evidence>
<dbReference type="Pfam" id="PF00643">
    <property type="entry name" value="zf-B_box"/>
    <property type="match status" value="1"/>
</dbReference>
<keyword evidence="6" id="KW-0804">Transcription</keyword>
<keyword evidence="4" id="KW-0862">Zinc</keyword>
<dbReference type="PANTHER" id="PTHR31832">
    <property type="entry name" value="B-BOX ZINC FINGER PROTEIN 22"/>
    <property type="match status" value="1"/>
</dbReference>